<accession>A0ABN2QIU7</accession>
<evidence type="ECO:0000313" key="2">
    <source>
        <dbReference type="EMBL" id="GAA1953161.1"/>
    </source>
</evidence>
<name>A0ABN2QIU7_9PSEU</name>
<dbReference type="Pfam" id="PF12079">
    <property type="entry name" value="DUF3558"/>
    <property type="match status" value="1"/>
</dbReference>
<evidence type="ECO:0000313" key="3">
    <source>
        <dbReference type="Proteomes" id="UP001501116"/>
    </source>
</evidence>
<dbReference type="EMBL" id="BAAANN010000007">
    <property type="protein sequence ID" value="GAA1953161.1"/>
    <property type="molecule type" value="Genomic_DNA"/>
</dbReference>
<evidence type="ECO:0000256" key="1">
    <source>
        <dbReference type="SAM" id="SignalP"/>
    </source>
</evidence>
<keyword evidence="3" id="KW-1185">Reference proteome</keyword>
<dbReference type="InterPro" id="IPR024520">
    <property type="entry name" value="DUF3558"/>
</dbReference>
<gene>
    <name evidence="2" type="ORF">GCM10009754_22920</name>
</gene>
<feature type="signal peptide" evidence="1">
    <location>
        <begin position="1"/>
        <end position="20"/>
    </location>
</feature>
<organism evidence="2 3">
    <name type="scientific">Amycolatopsis minnesotensis</name>
    <dbReference type="NCBI Taxonomy" id="337894"/>
    <lineage>
        <taxon>Bacteria</taxon>
        <taxon>Bacillati</taxon>
        <taxon>Actinomycetota</taxon>
        <taxon>Actinomycetes</taxon>
        <taxon>Pseudonocardiales</taxon>
        <taxon>Pseudonocardiaceae</taxon>
        <taxon>Amycolatopsis</taxon>
    </lineage>
</organism>
<sequence>MVALCLLLSTSAACAPGVVAGGPVPAPGVKAVLPSLGSHDPCGLLTPDEAVVLGMVPRGVFVPGSPEQHAPPGCYWDRDDPEAEMHDSVSVDYSTDITMEDYTNSAAPLEQATIGGLAWSRMATFADAGGCTFLHKLSTTSFVSVSSSNFSDPALSCGPVKRVLPMVSARLPGGAPAPPFLPKLPPGRASKLLASVEPCDLLAAAELRQFRLGTGQKTGREERSAENGPGCQWRPLDGNRMKAVSVQLLTDDPAGNRRFDMERKKETFYSGMRSVFLYPAPSGEPADCWAVDAYSDGAEAKLAVTDTENPATACDQVKRVAAAVLPKLAGK</sequence>
<dbReference type="Proteomes" id="UP001501116">
    <property type="component" value="Unassembled WGS sequence"/>
</dbReference>
<proteinExistence type="predicted"/>
<feature type="chain" id="PRO_5045629636" description="DUF3558 domain-containing protein" evidence="1">
    <location>
        <begin position="21"/>
        <end position="331"/>
    </location>
</feature>
<evidence type="ECO:0008006" key="4">
    <source>
        <dbReference type="Google" id="ProtNLM"/>
    </source>
</evidence>
<reference evidence="2 3" key="1">
    <citation type="journal article" date="2019" name="Int. J. Syst. Evol. Microbiol.">
        <title>The Global Catalogue of Microorganisms (GCM) 10K type strain sequencing project: providing services to taxonomists for standard genome sequencing and annotation.</title>
        <authorList>
            <consortium name="The Broad Institute Genomics Platform"/>
            <consortium name="The Broad Institute Genome Sequencing Center for Infectious Disease"/>
            <person name="Wu L."/>
            <person name="Ma J."/>
        </authorList>
    </citation>
    <scope>NUCLEOTIDE SEQUENCE [LARGE SCALE GENOMIC DNA]</scope>
    <source>
        <strain evidence="2 3">JCM 14545</strain>
    </source>
</reference>
<comment type="caution">
    <text evidence="2">The sequence shown here is derived from an EMBL/GenBank/DDBJ whole genome shotgun (WGS) entry which is preliminary data.</text>
</comment>
<keyword evidence="1" id="KW-0732">Signal</keyword>
<protein>
    <recommendedName>
        <fullName evidence="4">DUF3558 domain-containing protein</fullName>
    </recommendedName>
</protein>